<sequence length="401" mass="40448">MVRVRRAAFHPDGCLSWLEGALAIHRLSAGSQLEGGGQILRNAAALAALTATPIRISAIRAGRTPPGLRPQHVAGLDLVARLCDGALEGATVGSTCASLSPQAGYGTGGGGSSGGGHDEVLGEAGTAASCMLMAQAALPCLLLPRAMSARGPPPGRRTLRLRGGTDARAAPPADYLRHVLAPALRAHAGVDLEVEVLRRGFFPKGGGEVACRVAPLPPGSSLPPLRLTQRGEVRGIVIRAFQAGRVPRGVADRMARAARAALGANLATLVEAEEVEALPPCQAVGDGCGVLLAAHTSSGCVLGASGLGERGVSAETVGRRAGAELAALLASGACVDAHAADQLVIFAAMAGGESRILMGEPTLHTLAAIAVAEQLTAARFDLQTVEGLTLMACHGAGLTWG</sequence>
<evidence type="ECO:0000313" key="10">
    <source>
        <dbReference type="EMBL" id="JAT73609.1"/>
    </source>
</evidence>
<reference evidence="10" key="1">
    <citation type="submission" date="2015-08" db="EMBL/GenBank/DDBJ databases">
        <authorList>
            <person name="Babu N.S."/>
            <person name="Beckwith C.J."/>
            <person name="Beseler K.G."/>
            <person name="Brison A."/>
            <person name="Carone J.V."/>
            <person name="Caskin T.P."/>
            <person name="Diamond M."/>
            <person name="Durham M.E."/>
            <person name="Foxe J.M."/>
            <person name="Go M."/>
            <person name="Henderson B.A."/>
            <person name="Jones I.B."/>
            <person name="McGettigan J.A."/>
            <person name="Micheletti S.J."/>
            <person name="Nasrallah M.E."/>
            <person name="Ortiz D."/>
            <person name="Piller C.R."/>
            <person name="Privatt S.R."/>
            <person name="Schneider S.L."/>
            <person name="Sharp S."/>
            <person name="Smith T.C."/>
            <person name="Stanton J.D."/>
            <person name="Ullery H.E."/>
            <person name="Wilson R.J."/>
            <person name="Serrano M.G."/>
            <person name="Buck G."/>
            <person name="Lee V."/>
            <person name="Wang Y."/>
            <person name="Carvalho R."/>
            <person name="Voegtly L."/>
            <person name="Shi R."/>
            <person name="Duckworth R."/>
            <person name="Johnson A."/>
            <person name="Loviza R."/>
            <person name="Walstead R."/>
            <person name="Shah Z."/>
            <person name="Kiflezghi M."/>
            <person name="Wade K."/>
            <person name="Ball S.L."/>
            <person name="Bradley K.W."/>
            <person name="Asai D.J."/>
            <person name="Bowman C.A."/>
            <person name="Russell D.A."/>
            <person name="Pope W.H."/>
            <person name="Jacobs-Sera D."/>
            <person name="Hendrix R.W."/>
            <person name="Hatfull G.F."/>
        </authorList>
    </citation>
    <scope>NUCLEOTIDE SEQUENCE</scope>
</reference>
<keyword evidence="7" id="KW-0067">ATP-binding</keyword>
<dbReference type="InterPro" id="IPR037136">
    <property type="entry name" value="RNA3'_phos_cyclase_dom_sf"/>
</dbReference>
<dbReference type="InterPro" id="IPR017770">
    <property type="entry name" value="RNA3'_term_phos_cyc_type_1"/>
</dbReference>
<dbReference type="InterPro" id="IPR000228">
    <property type="entry name" value="RNA3'_term_phos_cyc"/>
</dbReference>
<dbReference type="GO" id="GO:0005634">
    <property type="term" value="C:nucleus"/>
    <property type="evidence" value="ECO:0007669"/>
    <property type="project" value="TreeGrafter"/>
</dbReference>
<feature type="binding site" evidence="7">
    <location>
        <position position="135"/>
    </location>
    <ligand>
        <name>ATP</name>
        <dbReference type="ChEBI" id="CHEBI:30616"/>
    </ligand>
</feature>
<feature type="domain" description="RNA 3'-terminal phosphate cyclase" evidence="8">
    <location>
        <begin position="33"/>
        <end position="381"/>
    </location>
</feature>
<dbReference type="InterPro" id="IPR036553">
    <property type="entry name" value="RPTC_insert"/>
</dbReference>
<dbReference type="InterPro" id="IPR020719">
    <property type="entry name" value="RNA3'_term_phos_cycl-like_CS"/>
</dbReference>
<evidence type="ECO:0000256" key="4">
    <source>
        <dbReference type="ARBA" id="ARBA00022741"/>
    </source>
</evidence>
<dbReference type="InterPro" id="IPR013791">
    <property type="entry name" value="RNA3'-term_phos_cycl_insert"/>
</dbReference>
<dbReference type="GO" id="GO:0003963">
    <property type="term" value="F:RNA-3'-phosphate cyclase activity"/>
    <property type="evidence" value="ECO:0007669"/>
    <property type="project" value="UniProtKB-EC"/>
</dbReference>
<evidence type="ECO:0000256" key="3">
    <source>
        <dbReference type="ARBA" id="ARBA00022598"/>
    </source>
</evidence>
<protein>
    <recommendedName>
        <fullName evidence="2">RNA 3'-terminal-phosphate cyclase (ATP)</fullName>
        <ecNumber evidence="2">6.5.1.4</ecNumber>
    </recommendedName>
</protein>
<dbReference type="PIRSF" id="PIRSF005378">
    <property type="entry name" value="RNA3'_term_phos_cycl_euk"/>
    <property type="match status" value="1"/>
</dbReference>
<dbReference type="Gene3D" id="3.65.10.20">
    <property type="entry name" value="RNA 3'-terminal phosphate cyclase domain"/>
    <property type="match status" value="1"/>
</dbReference>
<feature type="domain" description="RNA 3'-terminal phosphate cyclase insert" evidence="9">
    <location>
        <begin position="228"/>
        <end position="327"/>
    </location>
</feature>
<evidence type="ECO:0000259" key="9">
    <source>
        <dbReference type="Pfam" id="PF05189"/>
    </source>
</evidence>
<dbReference type="PANTHER" id="PTHR11096:SF0">
    <property type="entry name" value="RNA 3'-TERMINAL PHOSPHATE CYCLASE"/>
    <property type="match status" value="1"/>
</dbReference>
<name>A0A1D2A344_AUXPR</name>
<comment type="catalytic activity">
    <reaction evidence="5">
        <text>a 3'-end 3'-phospho-ribonucleotide-RNA + ATP = a 3'-end 2',3'-cyclophospho-ribonucleotide-RNA + AMP + diphosphate</text>
        <dbReference type="Rhea" id="RHEA:23976"/>
        <dbReference type="Rhea" id="RHEA-COMP:10463"/>
        <dbReference type="Rhea" id="RHEA-COMP:10464"/>
        <dbReference type="ChEBI" id="CHEBI:30616"/>
        <dbReference type="ChEBI" id="CHEBI:33019"/>
        <dbReference type="ChEBI" id="CHEBI:83062"/>
        <dbReference type="ChEBI" id="CHEBI:83064"/>
        <dbReference type="ChEBI" id="CHEBI:456215"/>
        <dbReference type="EC" id="6.5.1.4"/>
    </reaction>
</comment>
<evidence type="ECO:0000256" key="5">
    <source>
        <dbReference type="ARBA" id="ARBA00024481"/>
    </source>
</evidence>
<evidence type="ECO:0000256" key="1">
    <source>
        <dbReference type="ARBA" id="ARBA00009206"/>
    </source>
</evidence>
<dbReference type="EC" id="6.5.1.4" evidence="2"/>
<evidence type="ECO:0000256" key="7">
    <source>
        <dbReference type="PIRSR" id="PIRSR005378-2"/>
    </source>
</evidence>
<dbReference type="GO" id="GO:0005524">
    <property type="term" value="F:ATP binding"/>
    <property type="evidence" value="ECO:0007669"/>
    <property type="project" value="UniProtKB-KW"/>
</dbReference>
<dbReference type="InterPro" id="IPR013792">
    <property type="entry name" value="RNA3'P_cycl/enolpyr_Trfase_a/b"/>
</dbReference>
<evidence type="ECO:0000256" key="2">
    <source>
        <dbReference type="ARBA" id="ARBA00012725"/>
    </source>
</evidence>
<dbReference type="GO" id="GO:0006396">
    <property type="term" value="P:RNA processing"/>
    <property type="evidence" value="ECO:0007669"/>
    <property type="project" value="InterPro"/>
</dbReference>
<dbReference type="NCBIfam" id="TIGR03399">
    <property type="entry name" value="RNA_3prim_cycl"/>
    <property type="match status" value="1"/>
</dbReference>
<feature type="binding site" evidence="7">
    <location>
        <begin position="338"/>
        <end position="342"/>
    </location>
    <ligand>
        <name>ATP</name>
        <dbReference type="ChEBI" id="CHEBI:30616"/>
    </ligand>
</feature>
<organism evidence="10">
    <name type="scientific">Auxenochlorella protothecoides</name>
    <name type="common">Green microalga</name>
    <name type="synonym">Chlorella protothecoides</name>
    <dbReference type="NCBI Taxonomy" id="3075"/>
    <lineage>
        <taxon>Eukaryota</taxon>
        <taxon>Viridiplantae</taxon>
        <taxon>Chlorophyta</taxon>
        <taxon>core chlorophytes</taxon>
        <taxon>Trebouxiophyceae</taxon>
        <taxon>Chlorellales</taxon>
        <taxon>Chlorellaceae</taxon>
        <taxon>Auxenochlorella</taxon>
    </lineage>
</organism>
<evidence type="ECO:0000259" key="8">
    <source>
        <dbReference type="Pfam" id="PF01137"/>
    </source>
</evidence>
<dbReference type="PROSITE" id="PS01287">
    <property type="entry name" value="RTC"/>
    <property type="match status" value="1"/>
</dbReference>
<dbReference type="AlphaFoldDB" id="A0A1D2A344"/>
<dbReference type="SUPFAM" id="SSF55205">
    <property type="entry name" value="EPT/RTPC-like"/>
    <property type="match status" value="1"/>
</dbReference>
<proteinExistence type="inferred from homology"/>
<keyword evidence="3" id="KW-0436">Ligase</keyword>
<dbReference type="SUPFAM" id="SSF52913">
    <property type="entry name" value="RNA 3'-terminal phosphate cyclase, RPTC, insert domain"/>
    <property type="match status" value="1"/>
</dbReference>
<dbReference type="Pfam" id="PF05189">
    <property type="entry name" value="RTC_insert"/>
    <property type="match status" value="1"/>
</dbReference>
<dbReference type="InterPro" id="IPR023797">
    <property type="entry name" value="RNA3'_phos_cyclase_dom"/>
</dbReference>
<feature type="active site" description="Tele-AMP-histidine intermediate" evidence="6">
    <location>
        <position position="364"/>
    </location>
</feature>
<dbReference type="EMBL" id="GDKF01005013">
    <property type="protein sequence ID" value="JAT73609.1"/>
    <property type="molecule type" value="Transcribed_RNA"/>
</dbReference>
<keyword evidence="4 7" id="KW-0547">Nucleotide-binding</keyword>
<gene>
    <name evidence="10" type="ORF">g.13589</name>
</gene>
<dbReference type="Pfam" id="PF01137">
    <property type="entry name" value="RTC"/>
    <property type="match status" value="1"/>
</dbReference>
<accession>A0A1D2A344</accession>
<dbReference type="PANTHER" id="PTHR11096">
    <property type="entry name" value="RNA 3' TERMINAL PHOSPHATE CYCLASE"/>
    <property type="match status" value="1"/>
</dbReference>
<comment type="similarity">
    <text evidence="1">Belongs to the RNA 3'-terminal cyclase family. Type 1 subfamily.</text>
</comment>
<evidence type="ECO:0000256" key="6">
    <source>
        <dbReference type="PIRSR" id="PIRSR005378-1"/>
    </source>
</evidence>
<dbReference type="Gene3D" id="3.30.360.20">
    <property type="entry name" value="RNA 3'-terminal phosphate cyclase, insert domain"/>
    <property type="match status" value="1"/>
</dbReference>